<dbReference type="RefSeq" id="XP_033451728.1">
    <property type="nucleotide sequence ID" value="XM_033598636.1"/>
</dbReference>
<keyword evidence="2" id="KW-1133">Transmembrane helix</keyword>
<feature type="compositionally biased region" description="Low complexity" evidence="1">
    <location>
        <begin position="1398"/>
        <end position="1410"/>
    </location>
</feature>
<proteinExistence type="predicted"/>
<dbReference type="PANTHER" id="PTHR23242">
    <property type="entry name" value="TRANSCRIPTION FACTOR HOXA13"/>
    <property type="match status" value="1"/>
</dbReference>
<evidence type="ECO:0000256" key="2">
    <source>
        <dbReference type="SAM" id="Phobius"/>
    </source>
</evidence>
<accession>A0A6A5RW13</accession>
<dbReference type="Proteomes" id="UP000800082">
    <property type="component" value="Unassembled WGS sequence"/>
</dbReference>
<dbReference type="PANTHER" id="PTHR23242:SF9">
    <property type="entry name" value="TRANSCRIPTION FACTOR HOXA13"/>
    <property type="match status" value="1"/>
</dbReference>
<gene>
    <name evidence="3" type="ORF">M421DRAFT_98626</name>
</gene>
<evidence type="ECO:0000313" key="3">
    <source>
        <dbReference type="EMBL" id="KAF1931480.1"/>
    </source>
</evidence>
<dbReference type="EMBL" id="ML978960">
    <property type="protein sequence ID" value="KAF1931480.1"/>
    <property type="molecule type" value="Genomic_DNA"/>
</dbReference>
<feature type="region of interest" description="Disordered" evidence="1">
    <location>
        <begin position="1398"/>
        <end position="1417"/>
    </location>
</feature>
<sequence>MAAPHSNGRAKKTSKPKANGYLNASPNVGSTSGSLDARAEKSHSSTLAVRQRKQSRTFAGAITSIVLRLSIWYFIITAAFTCPSSLTQLDHSSPRVCTPYLQARAYATPYLDPYYQTYLAPHVGKVKPYADGFERQVYAPAVTFAKKQYDTYGAHRVDLAQKQARASWDKTLRPHVQTAQNAAQTQYDAYLGHHVKRALDAASPYFNQAKASSSTIYHKSVLPAYEASLPYLRKARVQGHHVIVHVVFPRVRSAQDATWSFLLRNVWPQLRLLYGDNVEPQLVRISERLGRYRDQQKVESVVDALHSETSTVASESTKIVSTVAASSSSSIASVASASISSASEAAASVVHSILGGESASASTVEAQPAASMNPKDSGLSPEELKEKLNQDLRTWQSKFAAAADKGAEDLEQRVAEITTRQVEKGVNGHGKALLVQLEESADSTTSNLKSYIKRTVKSLPEDASEEQLEAALEQCSAKARELGQTVKQKAQDIREWKASYDAETDTLVQAAVRSTVEVLEKIHGLGLQEVGMRWAWTDGVTYNDWQNYHKLKSTLTEWQAEVEAVGARHEGLRVAHEEAKTLEDEAMSVASKNVDELVRLKDVAKWKLWGDDSTDDFTNNTVPPRARKVAQQIINSVEDASSKVSEAVVGSETPVSESVASSIKSVASDASSKLFGVSSKVSSSLVDSKTPLAQSVVAQASSEASEIAIDGASSVSSGASEAASSASSAVSAESPKKVWGGVAAQVLVEAREPVFDHVIEDDEGENYSAKLQSIVADAGDRAAELTRAVSEALLGATKTQGSVESATSLASEQYAKAIAAASKALYGTQQQPLESATSVASVKFADAVTAASYAIYGTPIPTAVIKTVQVEVSSRYSNAVSLASEQLENAKSQLSILASGTQQPAYQTLLSGFEKAYSDSVAAASQQLQAALQYTESAKSYAAGPTQGYFESVSSIASSRLSEGLSQASAQLSSQPTSGVDSARRQYYEAVGLAHGRYSEFVNAASSAVYGPQQGTVESLASVASVSAASAASGISDTANSAAANAQSVALNAQAAAASLASQVSSDVVGSETPWTESVASQASENWEALIAKASSQVYGQPTPWAESVYSQAGAYGAQATARAAEQYAGIQALISELVVGKEPDFTESVMNRFASAYSTGLPAVVASAESYVNEQYGSASSYAGESFDAATEYAADAYASASSVVSSIFTPPAAVETILSQASAQMDLALESASIAVYGTPKGAAEQASESVASAYASIQSQVSEAIYGTQQAQDSFTAAAVSAQAAISAAIFGAPTATGYAATVTSGASDTYGSVVSGAGEAYSSVASNAGEAYDSVASVASENAGYAYSKISSAVYGPEQGAMESASSRIALAVEAANSRISEMYASASMNAGEAASSVSSVATDATQRVKDEL</sequence>
<name>A0A6A5RW13_9PLEO</name>
<reference evidence="3" key="1">
    <citation type="journal article" date="2020" name="Stud. Mycol.">
        <title>101 Dothideomycetes genomes: a test case for predicting lifestyles and emergence of pathogens.</title>
        <authorList>
            <person name="Haridas S."/>
            <person name="Albert R."/>
            <person name="Binder M."/>
            <person name="Bloem J."/>
            <person name="Labutti K."/>
            <person name="Salamov A."/>
            <person name="Andreopoulos B."/>
            <person name="Baker S."/>
            <person name="Barry K."/>
            <person name="Bills G."/>
            <person name="Bluhm B."/>
            <person name="Cannon C."/>
            <person name="Castanera R."/>
            <person name="Culley D."/>
            <person name="Daum C."/>
            <person name="Ezra D."/>
            <person name="Gonzalez J."/>
            <person name="Henrissat B."/>
            <person name="Kuo A."/>
            <person name="Liang C."/>
            <person name="Lipzen A."/>
            <person name="Lutzoni F."/>
            <person name="Magnuson J."/>
            <person name="Mondo S."/>
            <person name="Nolan M."/>
            <person name="Ohm R."/>
            <person name="Pangilinan J."/>
            <person name="Park H.-J."/>
            <person name="Ramirez L."/>
            <person name="Alfaro M."/>
            <person name="Sun H."/>
            <person name="Tritt A."/>
            <person name="Yoshinaga Y."/>
            <person name="Zwiers L.-H."/>
            <person name="Turgeon B."/>
            <person name="Goodwin S."/>
            <person name="Spatafora J."/>
            <person name="Crous P."/>
            <person name="Grigoriev I."/>
        </authorList>
    </citation>
    <scope>NUCLEOTIDE SEQUENCE</scope>
    <source>
        <strain evidence="3">CBS 183.55</strain>
    </source>
</reference>
<evidence type="ECO:0000313" key="4">
    <source>
        <dbReference type="Proteomes" id="UP000800082"/>
    </source>
</evidence>
<evidence type="ECO:0000256" key="1">
    <source>
        <dbReference type="SAM" id="MobiDB-lite"/>
    </source>
</evidence>
<feature type="compositionally biased region" description="Polar residues" evidence="1">
    <location>
        <begin position="22"/>
        <end position="34"/>
    </location>
</feature>
<protein>
    <recommendedName>
        <fullName evidence="5">Transcription factor hoxa13</fullName>
    </recommendedName>
</protein>
<keyword evidence="4" id="KW-1185">Reference proteome</keyword>
<feature type="region of interest" description="Disordered" evidence="1">
    <location>
        <begin position="1"/>
        <end position="50"/>
    </location>
</feature>
<keyword evidence="2" id="KW-0472">Membrane</keyword>
<dbReference type="GeneID" id="54356303"/>
<dbReference type="OrthoDB" id="3260408at2759"/>
<evidence type="ECO:0008006" key="5">
    <source>
        <dbReference type="Google" id="ProtNLM"/>
    </source>
</evidence>
<keyword evidence="2" id="KW-0812">Transmembrane</keyword>
<feature type="transmembrane region" description="Helical" evidence="2">
    <location>
        <begin position="58"/>
        <end position="80"/>
    </location>
</feature>
<organism evidence="3 4">
    <name type="scientific">Didymella exigua CBS 183.55</name>
    <dbReference type="NCBI Taxonomy" id="1150837"/>
    <lineage>
        <taxon>Eukaryota</taxon>
        <taxon>Fungi</taxon>
        <taxon>Dikarya</taxon>
        <taxon>Ascomycota</taxon>
        <taxon>Pezizomycotina</taxon>
        <taxon>Dothideomycetes</taxon>
        <taxon>Pleosporomycetidae</taxon>
        <taxon>Pleosporales</taxon>
        <taxon>Pleosporineae</taxon>
        <taxon>Didymellaceae</taxon>
        <taxon>Didymella</taxon>
    </lineage>
</organism>